<keyword evidence="3" id="KW-1185">Reference proteome</keyword>
<evidence type="ECO:0000256" key="1">
    <source>
        <dbReference type="SAM" id="MobiDB-lite"/>
    </source>
</evidence>
<feature type="compositionally biased region" description="Low complexity" evidence="1">
    <location>
        <begin position="23"/>
        <end position="36"/>
    </location>
</feature>
<protein>
    <submittedName>
        <fullName evidence="2">Uncharacterized protein</fullName>
    </submittedName>
</protein>
<feature type="region of interest" description="Disordered" evidence="1">
    <location>
        <begin position="1"/>
        <end position="48"/>
    </location>
</feature>
<reference evidence="3" key="1">
    <citation type="submission" date="2010-08" db="EMBL/GenBank/DDBJ databases">
        <authorList>
            <consortium name="Caenorhabditis japonica Sequencing Consortium"/>
            <person name="Wilson R.K."/>
        </authorList>
    </citation>
    <scope>NUCLEOTIDE SEQUENCE [LARGE SCALE GENOMIC DNA]</scope>
    <source>
        <strain evidence="3">DF5081</strain>
    </source>
</reference>
<dbReference type="AlphaFoldDB" id="A0A8R1IXR6"/>
<name>A0A8R1IXR6_CAEJA</name>
<evidence type="ECO:0000313" key="3">
    <source>
        <dbReference type="Proteomes" id="UP000005237"/>
    </source>
</evidence>
<evidence type="ECO:0000313" key="2">
    <source>
        <dbReference type="EnsemblMetazoa" id="CJA40490b.1"/>
    </source>
</evidence>
<dbReference type="EnsemblMetazoa" id="CJA40490b.1">
    <property type="protein sequence ID" value="CJA40490b.1"/>
    <property type="gene ID" value="WBGene00216338"/>
</dbReference>
<accession>A0A8R1IXR6</accession>
<dbReference type="Proteomes" id="UP000005237">
    <property type="component" value="Unassembled WGS sequence"/>
</dbReference>
<organism evidence="2 3">
    <name type="scientific">Caenorhabditis japonica</name>
    <dbReference type="NCBI Taxonomy" id="281687"/>
    <lineage>
        <taxon>Eukaryota</taxon>
        <taxon>Metazoa</taxon>
        <taxon>Ecdysozoa</taxon>
        <taxon>Nematoda</taxon>
        <taxon>Chromadorea</taxon>
        <taxon>Rhabditida</taxon>
        <taxon>Rhabditina</taxon>
        <taxon>Rhabditomorpha</taxon>
        <taxon>Rhabditoidea</taxon>
        <taxon>Rhabditidae</taxon>
        <taxon>Peloderinae</taxon>
        <taxon>Caenorhabditis</taxon>
    </lineage>
</organism>
<proteinExistence type="predicted"/>
<feature type="compositionally biased region" description="Polar residues" evidence="1">
    <location>
        <begin position="77"/>
        <end position="89"/>
    </location>
</feature>
<feature type="region of interest" description="Disordered" evidence="1">
    <location>
        <begin position="73"/>
        <end position="144"/>
    </location>
</feature>
<feature type="compositionally biased region" description="Polar residues" evidence="1">
    <location>
        <begin position="117"/>
        <end position="144"/>
    </location>
</feature>
<reference evidence="2" key="2">
    <citation type="submission" date="2022-06" db="UniProtKB">
        <authorList>
            <consortium name="EnsemblMetazoa"/>
        </authorList>
    </citation>
    <scope>IDENTIFICATION</scope>
    <source>
        <strain evidence="2">DF5081</strain>
    </source>
</reference>
<sequence length="144" mass="15183">MHPEDAENLFQSVDAQKQKMLRASAEASSSSTSVNSERGGIPMRNKLSAGTLRGVPNISQKFLAQRSASAIDPKQVNRMTTSAISSRTPATKLAVSRTAAPSKVDTSPGGSKFARPSTGTLGPRTTSNLRARGTVPTSQRKWAG</sequence>